<evidence type="ECO:0000259" key="2">
    <source>
        <dbReference type="PROSITE" id="PS50104"/>
    </source>
</evidence>
<organism evidence="3">
    <name type="scientific">Leptolyngbya boryana CZ1</name>
    <dbReference type="NCBI Taxonomy" id="3060204"/>
    <lineage>
        <taxon>Bacteria</taxon>
        <taxon>Bacillati</taxon>
        <taxon>Cyanobacteriota</taxon>
        <taxon>Cyanophyceae</taxon>
        <taxon>Leptolyngbyales</taxon>
        <taxon>Leptolyngbyaceae</taxon>
        <taxon>Leptolyngbya group</taxon>
        <taxon>Leptolyngbya</taxon>
    </lineage>
</organism>
<feature type="domain" description="TIR" evidence="2">
    <location>
        <begin position="97"/>
        <end position="240"/>
    </location>
</feature>
<dbReference type="InterPro" id="IPR000157">
    <property type="entry name" value="TIR_dom"/>
</dbReference>
<name>A0AA97AYS5_LEPBY</name>
<feature type="coiled-coil region" evidence="1">
    <location>
        <begin position="5"/>
        <end position="69"/>
    </location>
</feature>
<dbReference type="InterPro" id="IPR027417">
    <property type="entry name" value="P-loop_NTPase"/>
</dbReference>
<dbReference type="PROSITE" id="PS50104">
    <property type="entry name" value="TIR"/>
    <property type="match status" value="2"/>
</dbReference>
<keyword evidence="1" id="KW-0175">Coiled coil</keyword>
<dbReference type="RefSeq" id="WP_316428864.1">
    <property type="nucleotide sequence ID" value="NZ_CP130144.1"/>
</dbReference>
<accession>A0AA97AYS5</accession>
<sequence>MTGRKRVAELKCERLLNEFESLRADYDAVASQIAYTSDRSSKVRLERMAVQIEERLADIEQQLVELEEQYGFKPLNIEQEQKKVSDDHNQIIDWEDASINVFCSYSNSDSNYFDALASHLVILERQGVISNWYSRNIERDSGENATEVSEQLKRSQIILLLFSSDFLATNYAYGEEVNYALKKHDSRKARVIPIILRPVDWSSEPFRKLQSLPRDGKPISTWSDPDEAFVEIASTIRQIARQEKKLREPAKPELSVPEKTYSIPDNEYELYEVFKESGVPTITFVEPADFYRLKMALSHPGRGVIIEGPSGIGKTTALKEAIHQLRTSKFNNKVTILSARYPENVKQLENISSWQEGIVVIDDFHLLDRELGHSLVDRLKYYADQESVNKIVIVGIPHTRTRLVEVGYDVATRIEIISMGKTPDILVEQMIEKGELALNIRFARKAEIVSVANGSLNIAQMLCAKLAAREDIVRTQNNLKTLGCYLEEEIEETKRVMDLKYGEFIKFFSLLNGRQNHNCINLLLELSRTEEGYLSLIHAKKTHPHLLSAVEEFVSKNYIESLDKEYPKYSQFIFYDKYALALIIDDPQFIFYLKQSSPSELRSAIGMSESSQRSKIFISYSHVDSEWLKKLQVYLKPLEKMGLIERWDDTRIKTGMKWRDEIKKALDSAKIAILLVSSNFLASDFISENELPPLLKAAEDEGALIFSIILDPCKTIFSLSELEQFQTLNPPSKPISGMEQHEQGELFDKLLTDIVNTLELKT</sequence>
<dbReference type="Pfam" id="PF19962">
    <property type="entry name" value="EAD9"/>
    <property type="match status" value="1"/>
</dbReference>
<gene>
    <name evidence="3" type="ORF">Q2T42_12700</name>
</gene>
<protein>
    <submittedName>
        <fullName evidence="3">TIR domain-containing protein</fullName>
    </submittedName>
</protein>
<dbReference type="EMBL" id="CP130144">
    <property type="protein sequence ID" value="WNZ48686.1"/>
    <property type="molecule type" value="Genomic_DNA"/>
</dbReference>
<dbReference type="GO" id="GO:0007165">
    <property type="term" value="P:signal transduction"/>
    <property type="evidence" value="ECO:0007669"/>
    <property type="project" value="InterPro"/>
</dbReference>
<evidence type="ECO:0000313" key="3">
    <source>
        <dbReference type="EMBL" id="WNZ48686.1"/>
    </source>
</evidence>
<dbReference type="SMART" id="SM00382">
    <property type="entry name" value="AAA"/>
    <property type="match status" value="1"/>
</dbReference>
<reference evidence="3" key="2">
    <citation type="submission" date="2023-07" db="EMBL/GenBank/DDBJ databases">
        <authorList>
            <person name="Bai X.-H."/>
            <person name="Wang H.-H."/>
            <person name="Wang J."/>
            <person name="Ma M.-Y."/>
            <person name="Hu H.-H."/>
            <person name="Song Z.-L."/>
            <person name="Ma H.-G."/>
            <person name="Fan Y."/>
            <person name="Du C.-Y."/>
            <person name="Xu J.-C."/>
        </authorList>
    </citation>
    <scope>NUCLEOTIDE SEQUENCE</scope>
    <source>
        <strain evidence="3">CZ1</strain>
    </source>
</reference>
<proteinExistence type="predicted"/>
<dbReference type="AlphaFoldDB" id="A0AA97AYS5"/>
<dbReference type="SUPFAM" id="SSF52540">
    <property type="entry name" value="P-loop containing nucleoside triphosphate hydrolases"/>
    <property type="match status" value="1"/>
</dbReference>
<feature type="domain" description="TIR" evidence="2">
    <location>
        <begin position="612"/>
        <end position="758"/>
    </location>
</feature>
<reference evidence="3" key="1">
    <citation type="journal article" date="2023" name="Plants (Basel)">
        <title>Genomic Analysis of Leptolyngbya boryana CZ1 Reveals Efficient Carbon Fixation Modules.</title>
        <authorList>
            <person name="Bai X."/>
            <person name="Wang H."/>
            <person name="Cheng W."/>
            <person name="Wang J."/>
            <person name="Ma M."/>
            <person name="Hu H."/>
            <person name="Song Z."/>
            <person name="Ma H."/>
            <person name="Fan Y."/>
            <person name="Du C."/>
            <person name="Xu J."/>
        </authorList>
    </citation>
    <scope>NUCLEOTIDE SEQUENCE</scope>
    <source>
        <strain evidence="3">CZ1</strain>
    </source>
</reference>
<dbReference type="Gene3D" id="3.40.50.300">
    <property type="entry name" value="P-loop containing nucleotide triphosphate hydrolases"/>
    <property type="match status" value="1"/>
</dbReference>
<dbReference type="InterPro" id="IPR035897">
    <property type="entry name" value="Toll_tir_struct_dom_sf"/>
</dbReference>
<dbReference type="SMART" id="SM00255">
    <property type="entry name" value="TIR"/>
    <property type="match status" value="1"/>
</dbReference>
<dbReference type="Gene3D" id="3.40.50.10140">
    <property type="entry name" value="Toll/interleukin-1 receptor homology (TIR) domain"/>
    <property type="match status" value="2"/>
</dbReference>
<dbReference type="InterPro" id="IPR045438">
    <property type="entry name" value="EAD9"/>
</dbReference>
<evidence type="ECO:0000256" key="1">
    <source>
        <dbReference type="SAM" id="Coils"/>
    </source>
</evidence>
<dbReference type="Pfam" id="PF13676">
    <property type="entry name" value="TIR_2"/>
    <property type="match status" value="2"/>
</dbReference>
<dbReference type="SUPFAM" id="SSF52200">
    <property type="entry name" value="Toll/Interleukin receptor TIR domain"/>
    <property type="match status" value="2"/>
</dbReference>
<dbReference type="InterPro" id="IPR003593">
    <property type="entry name" value="AAA+_ATPase"/>
</dbReference>